<comment type="caution">
    <text evidence="6">The sequence shown here is derived from an EMBL/GenBank/DDBJ whole genome shotgun (WGS) entry which is preliminary data.</text>
</comment>
<evidence type="ECO:0000256" key="4">
    <source>
        <dbReference type="ARBA" id="ARBA00023014"/>
    </source>
</evidence>
<dbReference type="AlphaFoldDB" id="A0A549YGB6"/>
<dbReference type="PROSITE" id="PS51918">
    <property type="entry name" value="RADICAL_SAM"/>
    <property type="match status" value="1"/>
</dbReference>
<organism evidence="6 7">
    <name type="scientific">Lentibacillus cibarius</name>
    <dbReference type="NCBI Taxonomy" id="2583219"/>
    <lineage>
        <taxon>Bacteria</taxon>
        <taxon>Bacillati</taxon>
        <taxon>Bacillota</taxon>
        <taxon>Bacilli</taxon>
        <taxon>Bacillales</taxon>
        <taxon>Bacillaceae</taxon>
        <taxon>Lentibacillus</taxon>
    </lineage>
</organism>
<keyword evidence="7" id="KW-1185">Reference proteome</keyword>
<dbReference type="SUPFAM" id="SSF102114">
    <property type="entry name" value="Radical SAM enzymes"/>
    <property type="match status" value="1"/>
</dbReference>
<dbReference type="GO" id="GO:0003824">
    <property type="term" value="F:catalytic activity"/>
    <property type="evidence" value="ECO:0007669"/>
    <property type="project" value="InterPro"/>
</dbReference>
<evidence type="ECO:0000256" key="3">
    <source>
        <dbReference type="ARBA" id="ARBA00023004"/>
    </source>
</evidence>
<keyword evidence="3" id="KW-0408">Iron</keyword>
<dbReference type="EMBL" id="VJMZ01000001">
    <property type="protein sequence ID" value="TRM10923.1"/>
    <property type="molecule type" value="Genomic_DNA"/>
</dbReference>
<dbReference type="GO" id="GO:0046872">
    <property type="term" value="F:metal ion binding"/>
    <property type="evidence" value="ECO:0007669"/>
    <property type="project" value="UniProtKB-KW"/>
</dbReference>
<dbReference type="InterPro" id="IPR006638">
    <property type="entry name" value="Elp3/MiaA/NifB-like_rSAM"/>
</dbReference>
<gene>
    <name evidence="6" type="ORF">FH966_03850</name>
</gene>
<evidence type="ECO:0000313" key="7">
    <source>
        <dbReference type="Proteomes" id="UP000319280"/>
    </source>
</evidence>
<accession>A0A549YGB6</accession>
<dbReference type="InterPro" id="IPR007197">
    <property type="entry name" value="rSAM"/>
</dbReference>
<dbReference type="SMART" id="SM00729">
    <property type="entry name" value="Elp3"/>
    <property type="match status" value="1"/>
</dbReference>
<protein>
    <submittedName>
        <fullName evidence="6">Radical SAM protein</fullName>
    </submittedName>
</protein>
<dbReference type="CDD" id="cd01335">
    <property type="entry name" value="Radical_SAM"/>
    <property type="match status" value="1"/>
</dbReference>
<keyword evidence="2" id="KW-0479">Metal-binding</keyword>
<evidence type="ECO:0000256" key="1">
    <source>
        <dbReference type="ARBA" id="ARBA00022691"/>
    </source>
</evidence>
<name>A0A549YGB6_9BACI</name>
<dbReference type="InterPro" id="IPR013785">
    <property type="entry name" value="Aldolase_TIM"/>
</dbReference>
<sequence>MLRKVTKENITSIANESFRNYAQLFTNIEEDTLETIHSFGLPLERRQNPDEKQERLATLEAKQAILRNNNKSVYVNQISSACEACKTGTGSYTSFISLNCHRDCYFCFNKNQDDYAFYLNHKKDVNEELSYLIDSGLELKHLALTGGEPLLFKEDTVNFFRLAQQITPNTFTRLYTAGDLLTETLLQQLKEAGLDEIRISIKMEDSLKRRQRVLEKIKLSKQYIPYVLVEMPVIPGTQEEMKELLVALDEIGIFGINLLEFCFPLVNATSFNDKGYRLKNPPYEIYYNYWYAGGLAVAESEALCLDLVEFALDQSLSLGVHYCSLENKFTGQIYQQNHDQAMDHTYHFSSKDYFYKTVKAFGKDREIVKQHLEAIGVPFTLDDELDFIQFPVSAIHALKIDDVELAVVSNVVESRMNGDVVREVSVDWTTPLLFEAQDIN</sequence>
<dbReference type="Proteomes" id="UP000319280">
    <property type="component" value="Unassembled WGS sequence"/>
</dbReference>
<evidence type="ECO:0000313" key="6">
    <source>
        <dbReference type="EMBL" id="TRM10923.1"/>
    </source>
</evidence>
<dbReference type="RefSeq" id="WP_142790143.1">
    <property type="nucleotide sequence ID" value="NZ_VJMZ01000001.1"/>
</dbReference>
<dbReference type="Pfam" id="PF04055">
    <property type="entry name" value="Radical_SAM"/>
    <property type="match status" value="1"/>
</dbReference>
<dbReference type="PANTHER" id="PTHR43288:SF1">
    <property type="entry name" value="GLYCYL-RADICAL ENZYME ACTIVATING ENZYME MJ0021-RELATED"/>
    <property type="match status" value="1"/>
</dbReference>
<dbReference type="Gene3D" id="3.20.20.70">
    <property type="entry name" value="Aldolase class I"/>
    <property type="match status" value="1"/>
</dbReference>
<reference evidence="6 7" key="1">
    <citation type="submission" date="2019-07" db="EMBL/GenBank/DDBJ databases">
        <title>Genomic analysis of Lentibacillus sp. NKC851-2.</title>
        <authorList>
            <person name="Oh Y.J."/>
        </authorList>
    </citation>
    <scope>NUCLEOTIDE SEQUENCE [LARGE SCALE GENOMIC DNA]</scope>
    <source>
        <strain evidence="6 7">NKC851-2</strain>
    </source>
</reference>
<dbReference type="GO" id="GO:0051536">
    <property type="term" value="F:iron-sulfur cluster binding"/>
    <property type="evidence" value="ECO:0007669"/>
    <property type="project" value="UniProtKB-KW"/>
</dbReference>
<dbReference type="InterPro" id="IPR058240">
    <property type="entry name" value="rSAM_sf"/>
</dbReference>
<evidence type="ECO:0000259" key="5">
    <source>
        <dbReference type="PROSITE" id="PS51918"/>
    </source>
</evidence>
<dbReference type="PANTHER" id="PTHR43288">
    <property type="entry name" value="BIOTIN SYNTHASE-RELATED PROTEIN, RADICAL SAM SUPERFAMILY"/>
    <property type="match status" value="1"/>
</dbReference>
<feature type="domain" description="Radical SAM core" evidence="5">
    <location>
        <begin position="86"/>
        <end position="292"/>
    </location>
</feature>
<proteinExistence type="predicted"/>
<dbReference type="SFLD" id="SFLDS00029">
    <property type="entry name" value="Radical_SAM"/>
    <property type="match status" value="1"/>
</dbReference>
<evidence type="ECO:0000256" key="2">
    <source>
        <dbReference type="ARBA" id="ARBA00022723"/>
    </source>
</evidence>
<keyword evidence="4" id="KW-0411">Iron-sulfur</keyword>
<keyword evidence="1" id="KW-0949">S-adenosyl-L-methionine</keyword>